<dbReference type="InterPro" id="IPR036691">
    <property type="entry name" value="Endo/exonu/phosph_ase_sf"/>
</dbReference>
<accession>A0A8D9FEQ0</accession>
<proteinExistence type="predicted"/>
<sequence>MIIRVPVANLTTVVSFFLTGSNYLPLPKDSVTSIGNSLMPTPYLTNVNSLVINNNLPVLYPSYFSTPTPVIMSTLSPFAKPFEPNWTWSDGIDLTALTPQPVISSPHYLYSPNRNIPTSYTLPHTFSFLNPVPLDPLPIDFSSSSYHKVISSIKTKQGRYLGQNKSHRFDSITVLHQNLQSINNKVPAIEILLEDLKRDHKLDPEVLCFTETWMKCTNKHCYNIPGFVNISSYFRPQRSGGGVSIFTKSNLDFVPINIDVAPVELSFEFCGVSSPSSGLIIICVYRSNNKHSNYV</sequence>
<dbReference type="AlphaFoldDB" id="A0A8D9FEQ0"/>
<reference evidence="1" key="1">
    <citation type="submission" date="2021-05" db="EMBL/GenBank/DDBJ databases">
        <authorList>
            <person name="Alioto T."/>
            <person name="Alioto T."/>
            <person name="Gomez Garrido J."/>
        </authorList>
    </citation>
    <scope>NUCLEOTIDE SEQUENCE</scope>
</reference>
<dbReference type="EMBL" id="HBUF01650350">
    <property type="protein sequence ID" value="CAG6786809.1"/>
    <property type="molecule type" value="Transcribed_RNA"/>
</dbReference>
<dbReference type="SUPFAM" id="SSF56219">
    <property type="entry name" value="DNase I-like"/>
    <property type="match status" value="1"/>
</dbReference>
<dbReference type="Gene3D" id="3.60.10.10">
    <property type="entry name" value="Endonuclease/exonuclease/phosphatase"/>
    <property type="match status" value="1"/>
</dbReference>
<name>A0A8D9FEQ0_9HEMI</name>
<protein>
    <submittedName>
        <fullName evidence="1">Uncharacterized protein</fullName>
    </submittedName>
</protein>
<evidence type="ECO:0000313" key="1">
    <source>
        <dbReference type="EMBL" id="CAG6786809.1"/>
    </source>
</evidence>
<organism evidence="1">
    <name type="scientific">Cacopsylla melanoneura</name>
    <dbReference type="NCBI Taxonomy" id="428564"/>
    <lineage>
        <taxon>Eukaryota</taxon>
        <taxon>Metazoa</taxon>
        <taxon>Ecdysozoa</taxon>
        <taxon>Arthropoda</taxon>
        <taxon>Hexapoda</taxon>
        <taxon>Insecta</taxon>
        <taxon>Pterygota</taxon>
        <taxon>Neoptera</taxon>
        <taxon>Paraneoptera</taxon>
        <taxon>Hemiptera</taxon>
        <taxon>Sternorrhyncha</taxon>
        <taxon>Psylloidea</taxon>
        <taxon>Psyllidae</taxon>
        <taxon>Psyllinae</taxon>
        <taxon>Cacopsylla</taxon>
    </lineage>
</organism>